<feature type="domain" description="DUF1214" evidence="1">
    <location>
        <begin position="277"/>
        <end position="347"/>
    </location>
</feature>
<sequence>MSHAPAMTPIDQAAPQSRAAWQFFQQMIADVTKIVTEDAESERELLEGLRVIARVSSLCSQMAVEADTARPAFFDMCSDTRMIGGPNPDGNYFLAMIRGDRRYRITGARGTTAYLGFQILAGTGLTPRRMSNYVGDTHLDLNSGEFALVLSPDEPADLGGAQWIQIPDDASSVVVREYIGDRDSEELATMRIEALDPDPVTALSDDELAEQFTAMAWSLMKLTTLHRTIKPELLQQPNTLLTAEAADLGAADTTPDNLYMMGTYRLDPGQALVLDIEPPDTRYWNVTLESVWHECYEPRRRHSSVTNRGVQPDADGRVRIAISAQDFGFGHWLDTGGRHRGFVVVRWLDNPNAPDVKVSVREGREQA</sequence>
<dbReference type="RefSeq" id="WP_085222258.1">
    <property type="nucleotide sequence ID" value="NZ_AP022576.1"/>
</dbReference>
<name>A0A1X1U5M0_MYCFL</name>
<comment type="caution">
    <text evidence="2">The sequence shown here is derived from an EMBL/GenBank/DDBJ whole genome shotgun (WGS) entry which is preliminary data.</text>
</comment>
<dbReference type="STRING" id="292462.AWC05_21585"/>
<dbReference type="InterPro" id="IPR010621">
    <property type="entry name" value="DUF1214"/>
</dbReference>
<accession>A0A1X1U5M0</accession>
<evidence type="ECO:0000313" key="2">
    <source>
        <dbReference type="EMBL" id="ORV52130.1"/>
    </source>
</evidence>
<protein>
    <recommendedName>
        <fullName evidence="1">DUF1214 domain-containing protein</fullName>
    </recommendedName>
</protein>
<reference evidence="2 3" key="1">
    <citation type="submission" date="2016-01" db="EMBL/GenBank/DDBJ databases">
        <title>The new phylogeny of the genus Mycobacterium.</title>
        <authorList>
            <person name="Tarcisio F."/>
            <person name="Conor M."/>
            <person name="Antonella G."/>
            <person name="Elisabetta G."/>
            <person name="Giulia F.S."/>
            <person name="Sara T."/>
            <person name="Anna F."/>
            <person name="Clotilde B."/>
            <person name="Roberto B."/>
            <person name="Veronica D.S."/>
            <person name="Fabio R."/>
            <person name="Monica P."/>
            <person name="Olivier J."/>
            <person name="Enrico T."/>
            <person name="Nicola S."/>
        </authorList>
    </citation>
    <scope>NUCLEOTIDE SEQUENCE [LARGE SCALE GENOMIC DNA]</scope>
    <source>
        <strain evidence="2 3">DSM 44852</strain>
    </source>
</reference>
<dbReference type="AlphaFoldDB" id="A0A1X1U5M0"/>
<keyword evidence="3" id="KW-1185">Reference proteome</keyword>
<organism evidence="2 3">
    <name type="scientific">Mycobacterium florentinum</name>
    <dbReference type="NCBI Taxonomy" id="292462"/>
    <lineage>
        <taxon>Bacteria</taxon>
        <taxon>Bacillati</taxon>
        <taxon>Actinomycetota</taxon>
        <taxon>Actinomycetes</taxon>
        <taxon>Mycobacteriales</taxon>
        <taxon>Mycobacteriaceae</taxon>
        <taxon>Mycobacterium</taxon>
        <taxon>Mycobacterium simiae complex</taxon>
    </lineage>
</organism>
<dbReference type="Pfam" id="PF06742">
    <property type="entry name" value="DUF1214"/>
    <property type="match status" value="1"/>
</dbReference>
<gene>
    <name evidence="2" type="ORF">AWC05_21585</name>
</gene>
<proteinExistence type="predicted"/>
<evidence type="ECO:0000259" key="1">
    <source>
        <dbReference type="Pfam" id="PF06742"/>
    </source>
</evidence>
<dbReference type="Proteomes" id="UP000193010">
    <property type="component" value="Unassembled WGS sequence"/>
</dbReference>
<dbReference type="EMBL" id="LQOV01000015">
    <property type="protein sequence ID" value="ORV52130.1"/>
    <property type="molecule type" value="Genomic_DNA"/>
</dbReference>
<evidence type="ECO:0000313" key="3">
    <source>
        <dbReference type="Proteomes" id="UP000193010"/>
    </source>
</evidence>